<dbReference type="OrthoDB" id="10029320at2759"/>
<reference evidence="14" key="1">
    <citation type="submission" date="2022-06" db="EMBL/GenBank/DDBJ databases">
        <title>Genome Sequence of Candolleomyces eurysporus.</title>
        <authorList>
            <person name="Buettner E."/>
        </authorList>
    </citation>
    <scope>NUCLEOTIDE SEQUENCE</scope>
    <source>
        <strain evidence="14">VTCC 930004</strain>
    </source>
</reference>
<accession>A0A9W8MIM2</accession>
<dbReference type="Proteomes" id="UP001140091">
    <property type="component" value="Unassembled WGS sequence"/>
</dbReference>
<dbReference type="InterPro" id="IPR036396">
    <property type="entry name" value="Cyt_P450_sf"/>
</dbReference>
<feature type="binding site" description="axial binding residue" evidence="13">
    <location>
        <position position="474"/>
    </location>
    <ligand>
        <name>heme</name>
        <dbReference type="ChEBI" id="CHEBI:30413"/>
    </ligand>
    <ligandPart>
        <name>Fe</name>
        <dbReference type="ChEBI" id="CHEBI:18248"/>
    </ligandPart>
</feature>
<evidence type="ECO:0000256" key="12">
    <source>
        <dbReference type="ARBA" id="ARBA00023136"/>
    </source>
</evidence>
<evidence type="ECO:0000256" key="5">
    <source>
        <dbReference type="ARBA" id="ARBA00022617"/>
    </source>
</evidence>
<evidence type="ECO:0000256" key="7">
    <source>
        <dbReference type="ARBA" id="ARBA00022723"/>
    </source>
</evidence>
<keyword evidence="7 13" id="KW-0479">Metal-binding</keyword>
<comment type="subcellular location">
    <subcellularLocation>
        <location evidence="2">Membrane</location>
    </subcellularLocation>
</comment>
<evidence type="ECO:0000256" key="3">
    <source>
        <dbReference type="ARBA" id="ARBA00004721"/>
    </source>
</evidence>
<dbReference type="EMBL" id="JANBPK010000844">
    <property type="protein sequence ID" value="KAJ2930398.1"/>
    <property type="molecule type" value="Genomic_DNA"/>
</dbReference>
<keyword evidence="10 13" id="KW-0408">Iron</keyword>
<protein>
    <recommendedName>
        <fullName evidence="16">Cytochrome P450</fullName>
    </recommendedName>
</protein>
<dbReference type="SUPFAM" id="SSF48264">
    <property type="entry name" value="Cytochrome P450"/>
    <property type="match status" value="1"/>
</dbReference>
<evidence type="ECO:0000256" key="13">
    <source>
        <dbReference type="PIRSR" id="PIRSR602401-1"/>
    </source>
</evidence>
<sequence>MVIFPNSDDGIARILGPLKERELFIQDPKALQHIFMKDQHIYEEITSFIANNKLVFGDGLVSILGEHHKRQRKMLNPAFSTAHMKLMTSQFLEVTYKLRDVLSRKTATGPQEVELMEWLKRTAFEIVARSAFGTTWDPVTEGHDEHRFVSSAKLLGYVPPPHHSDAFEPFSYECIRALSPVQSRLLFFRVFIVPAIYNYTRRAPGLYRFLTSLYPSKNLRKMFDIGDTMTEISLELFNEKKVALETGSEAFKNNHTDILSILMEANSKASDADKLPDSEVVAQISTLTFAAMDTTSSALCRLFWLLAKHQDVQDRLRAEIREAKRNFGDGPTYDQLSGLAYLDAVCRETLRLYPPAATIGREYVDHLLFPLLLADSSTIDVLIVARTRKDAILPLSKPIKMADGKYAQEVFIPKDTLIFASLLGCNTNPDLWGPDSYEWKPERWLTPIPDKLVEARIPGVYSHLMTFIGGGRSCIGFRFSEMEMKVIVYVLIDHFKFSSAKQEITWIMGDLTSPSVDPNQLKPQMPLLVSRAA</sequence>
<evidence type="ECO:0000256" key="1">
    <source>
        <dbReference type="ARBA" id="ARBA00001971"/>
    </source>
</evidence>
<evidence type="ECO:0000256" key="9">
    <source>
        <dbReference type="ARBA" id="ARBA00023002"/>
    </source>
</evidence>
<comment type="similarity">
    <text evidence="4">Belongs to the cytochrome P450 family.</text>
</comment>
<dbReference type="PANTHER" id="PTHR24305">
    <property type="entry name" value="CYTOCHROME P450"/>
    <property type="match status" value="1"/>
</dbReference>
<feature type="non-terminal residue" evidence="14">
    <location>
        <position position="1"/>
    </location>
</feature>
<keyword evidence="8" id="KW-1133">Transmembrane helix</keyword>
<dbReference type="PANTHER" id="PTHR24305:SF166">
    <property type="entry name" value="CYTOCHROME P450 12A4, MITOCHONDRIAL-RELATED"/>
    <property type="match status" value="1"/>
</dbReference>
<keyword evidence="9" id="KW-0560">Oxidoreductase</keyword>
<comment type="cofactor">
    <cofactor evidence="1 13">
        <name>heme</name>
        <dbReference type="ChEBI" id="CHEBI:30413"/>
    </cofactor>
</comment>
<keyword evidence="15" id="KW-1185">Reference proteome</keyword>
<dbReference type="Gene3D" id="1.10.630.10">
    <property type="entry name" value="Cytochrome P450"/>
    <property type="match status" value="1"/>
</dbReference>
<dbReference type="GO" id="GO:0004497">
    <property type="term" value="F:monooxygenase activity"/>
    <property type="evidence" value="ECO:0007669"/>
    <property type="project" value="UniProtKB-KW"/>
</dbReference>
<dbReference type="GO" id="GO:0020037">
    <property type="term" value="F:heme binding"/>
    <property type="evidence" value="ECO:0007669"/>
    <property type="project" value="InterPro"/>
</dbReference>
<keyword evidence="12" id="KW-0472">Membrane</keyword>
<dbReference type="InterPro" id="IPR002401">
    <property type="entry name" value="Cyt_P450_E_grp-I"/>
</dbReference>
<keyword evidence="5 13" id="KW-0349">Heme</keyword>
<comment type="pathway">
    <text evidence="3">Secondary metabolite biosynthesis; terpenoid biosynthesis.</text>
</comment>
<dbReference type="GO" id="GO:0005506">
    <property type="term" value="F:iron ion binding"/>
    <property type="evidence" value="ECO:0007669"/>
    <property type="project" value="InterPro"/>
</dbReference>
<evidence type="ECO:0000256" key="8">
    <source>
        <dbReference type="ARBA" id="ARBA00022989"/>
    </source>
</evidence>
<dbReference type="GO" id="GO:0016020">
    <property type="term" value="C:membrane"/>
    <property type="evidence" value="ECO:0007669"/>
    <property type="project" value="UniProtKB-SubCell"/>
</dbReference>
<evidence type="ECO:0000313" key="15">
    <source>
        <dbReference type="Proteomes" id="UP001140091"/>
    </source>
</evidence>
<dbReference type="GO" id="GO:0016705">
    <property type="term" value="F:oxidoreductase activity, acting on paired donors, with incorporation or reduction of molecular oxygen"/>
    <property type="evidence" value="ECO:0007669"/>
    <property type="project" value="InterPro"/>
</dbReference>
<organism evidence="14 15">
    <name type="scientific">Candolleomyces eurysporus</name>
    <dbReference type="NCBI Taxonomy" id="2828524"/>
    <lineage>
        <taxon>Eukaryota</taxon>
        <taxon>Fungi</taxon>
        <taxon>Dikarya</taxon>
        <taxon>Basidiomycota</taxon>
        <taxon>Agaricomycotina</taxon>
        <taxon>Agaricomycetes</taxon>
        <taxon>Agaricomycetidae</taxon>
        <taxon>Agaricales</taxon>
        <taxon>Agaricineae</taxon>
        <taxon>Psathyrellaceae</taxon>
        <taxon>Candolleomyces</taxon>
    </lineage>
</organism>
<dbReference type="Pfam" id="PF00067">
    <property type="entry name" value="p450"/>
    <property type="match status" value="3"/>
</dbReference>
<evidence type="ECO:0000256" key="2">
    <source>
        <dbReference type="ARBA" id="ARBA00004370"/>
    </source>
</evidence>
<dbReference type="InterPro" id="IPR001128">
    <property type="entry name" value="Cyt_P450"/>
</dbReference>
<evidence type="ECO:0000256" key="11">
    <source>
        <dbReference type="ARBA" id="ARBA00023033"/>
    </source>
</evidence>
<dbReference type="PRINTS" id="PR00463">
    <property type="entry name" value="EP450I"/>
</dbReference>
<evidence type="ECO:0008006" key="16">
    <source>
        <dbReference type="Google" id="ProtNLM"/>
    </source>
</evidence>
<keyword evidence="6" id="KW-0812">Transmembrane</keyword>
<evidence type="ECO:0000256" key="10">
    <source>
        <dbReference type="ARBA" id="ARBA00023004"/>
    </source>
</evidence>
<keyword evidence="11" id="KW-0503">Monooxygenase</keyword>
<proteinExistence type="inferred from homology"/>
<evidence type="ECO:0000256" key="4">
    <source>
        <dbReference type="ARBA" id="ARBA00010617"/>
    </source>
</evidence>
<evidence type="ECO:0000256" key="6">
    <source>
        <dbReference type="ARBA" id="ARBA00022692"/>
    </source>
</evidence>
<gene>
    <name evidence="14" type="ORF">H1R20_g6705</name>
</gene>
<dbReference type="InterPro" id="IPR050121">
    <property type="entry name" value="Cytochrome_P450_monoxygenase"/>
</dbReference>
<evidence type="ECO:0000313" key="14">
    <source>
        <dbReference type="EMBL" id="KAJ2930398.1"/>
    </source>
</evidence>
<dbReference type="AlphaFoldDB" id="A0A9W8MIM2"/>
<comment type="caution">
    <text evidence="14">The sequence shown here is derived from an EMBL/GenBank/DDBJ whole genome shotgun (WGS) entry which is preliminary data.</text>
</comment>
<name>A0A9W8MIM2_9AGAR</name>